<dbReference type="SUPFAM" id="SSF90123">
    <property type="entry name" value="ABC transporter transmembrane region"/>
    <property type="match status" value="1"/>
</dbReference>
<dbReference type="PROSITE" id="PS00211">
    <property type="entry name" value="ABC_TRANSPORTER_1"/>
    <property type="match status" value="1"/>
</dbReference>
<feature type="transmembrane region" description="Helical" evidence="7">
    <location>
        <begin position="32"/>
        <end position="53"/>
    </location>
</feature>
<dbReference type="EMBL" id="NOWI01000005">
    <property type="protein sequence ID" value="RFT44417.1"/>
    <property type="molecule type" value="Genomic_DNA"/>
</dbReference>
<feature type="transmembrane region" description="Helical" evidence="7">
    <location>
        <begin position="159"/>
        <end position="181"/>
    </location>
</feature>
<dbReference type="InterPro" id="IPR027417">
    <property type="entry name" value="P-loop_NTPase"/>
</dbReference>
<evidence type="ECO:0000259" key="8">
    <source>
        <dbReference type="PROSITE" id="PS50893"/>
    </source>
</evidence>
<sequence length="557" mass="59251">MTEPSTHEVVTWLTGITRPVHPPLYFSAVMRIVHLVADMGLFAVAAGGMVAVVTSGWSVWAWLGWLVGLALVQAVTFYLEQFSGHYVAFKALEVLRTHAFSQLWPKAPAVVSHSRTGDVLASLTRDVDRIEVVYAHTFAPVVAAFLAPLIAVVTGGALYGWSVVAIPAVVLVALIAVLLVVGTRSSLDATHEVLGLRRELAAHVTDSVFGAAEVVGYGRQQDRMAEMAHLDGQIAEGSAKARRYVAVRRAACVAAAMGIVVSVTLMAIHEGIGAVGVCALAAAGLRIVEGPRGIEDAVGYLDHSLAAARRLWQISHSPMEVVDGPRELCLDHAPTVEWRDVTFSYREADGTVLAPALEDVSLSVPAGGHIVVTGASGSGKTTLVNLLLRHHDPDSGQILLDGEPVSSFTLDSLRRTMAVVSQRVELLNASIADNLRLAVPNASDDDLWQVLGEVGLAEEVRGMDRGLGTVIGPRGTRLSGGQAQRMTVARAILQQPRILVLDEFTASLDPRLAAEIRTNLARCLPAVTVVEISHGQDHDGEVVVMDRGHLVEPATMG</sequence>
<dbReference type="GO" id="GO:0034040">
    <property type="term" value="F:ATPase-coupled lipid transmembrane transporter activity"/>
    <property type="evidence" value="ECO:0007669"/>
    <property type="project" value="TreeGrafter"/>
</dbReference>
<dbReference type="InterPro" id="IPR011527">
    <property type="entry name" value="ABC1_TM_dom"/>
</dbReference>
<dbReference type="SUPFAM" id="SSF52540">
    <property type="entry name" value="P-loop containing nucleoside triphosphate hydrolases"/>
    <property type="match status" value="1"/>
</dbReference>
<dbReference type="PANTHER" id="PTHR24221:SF654">
    <property type="entry name" value="ATP-BINDING CASSETTE SUB-FAMILY B MEMBER 6"/>
    <property type="match status" value="1"/>
</dbReference>
<dbReference type="InterPro" id="IPR017871">
    <property type="entry name" value="ABC_transporter-like_CS"/>
</dbReference>
<dbReference type="RefSeq" id="WP_117189279.1">
    <property type="nucleotide sequence ID" value="NZ_JASORL010000024.1"/>
</dbReference>
<comment type="subcellular location">
    <subcellularLocation>
        <location evidence="1">Cell membrane</location>
        <topology evidence="1">Multi-pass membrane protein</topology>
    </subcellularLocation>
</comment>
<reference evidence="10 11" key="1">
    <citation type="submission" date="2017-07" db="EMBL/GenBank/DDBJ databases">
        <authorList>
            <person name="Sun Z.S."/>
            <person name="Albrecht U."/>
            <person name="Echele G."/>
            <person name="Lee C.C."/>
        </authorList>
    </citation>
    <scope>NUCLEOTIDE SEQUENCE [LARGE SCALE GENOMIC DNA]</scope>
    <source>
        <strain evidence="10 11">P16-029</strain>
    </source>
</reference>
<evidence type="ECO:0000256" key="5">
    <source>
        <dbReference type="ARBA" id="ARBA00022989"/>
    </source>
</evidence>
<dbReference type="Gene3D" id="3.40.50.300">
    <property type="entry name" value="P-loop containing nucleotide triphosphate hydrolases"/>
    <property type="match status" value="1"/>
</dbReference>
<evidence type="ECO:0000256" key="6">
    <source>
        <dbReference type="ARBA" id="ARBA00023136"/>
    </source>
</evidence>
<dbReference type="SMART" id="SM00382">
    <property type="entry name" value="AAA"/>
    <property type="match status" value="1"/>
</dbReference>
<keyword evidence="6 7" id="KW-0472">Membrane</keyword>
<dbReference type="PANTHER" id="PTHR24221">
    <property type="entry name" value="ATP-BINDING CASSETTE SUB-FAMILY B"/>
    <property type="match status" value="1"/>
</dbReference>
<evidence type="ECO:0000256" key="2">
    <source>
        <dbReference type="ARBA" id="ARBA00022692"/>
    </source>
</evidence>
<keyword evidence="4" id="KW-0067">ATP-binding</keyword>
<dbReference type="InterPro" id="IPR003593">
    <property type="entry name" value="AAA+_ATPase"/>
</dbReference>
<dbReference type="Proteomes" id="UP000259211">
    <property type="component" value="Unassembled WGS sequence"/>
</dbReference>
<protein>
    <submittedName>
        <fullName evidence="10">ABC transporter permease</fullName>
    </submittedName>
</protein>
<dbReference type="InterPro" id="IPR036640">
    <property type="entry name" value="ABC1_TM_sf"/>
</dbReference>
<dbReference type="Gene3D" id="1.20.1560.10">
    <property type="entry name" value="ABC transporter type 1, transmembrane domain"/>
    <property type="match status" value="1"/>
</dbReference>
<evidence type="ECO:0000313" key="11">
    <source>
        <dbReference type="Proteomes" id="UP000259211"/>
    </source>
</evidence>
<proteinExistence type="predicted"/>
<dbReference type="GO" id="GO:0005524">
    <property type="term" value="F:ATP binding"/>
    <property type="evidence" value="ECO:0007669"/>
    <property type="project" value="UniProtKB-KW"/>
</dbReference>
<evidence type="ECO:0000256" key="3">
    <source>
        <dbReference type="ARBA" id="ARBA00022741"/>
    </source>
</evidence>
<dbReference type="InterPro" id="IPR039421">
    <property type="entry name" value="Type_1_exporter"/>
</dbReference>
<feature type="transmembrane region" description="Helical" evidence="7">
    <location>
        <begin position="132"/>
        <end position="153"/>
    </location>
</feature>
<keyword evidence="5 7" id="KW-1133">Transmembrane helix</keyword>
<dbReference type="GO" id="GO:0016887">
    <property type="term" value="F:ATP hydrolysis activity"/>
    <property type="evidence" value="ECO:0007669"/>
    <property type="project" value="InterPro"/>
</dbReference>
<name>A0A3E2DG80_9ACTN</name>
<dbReference type="Pfam" id="PF00664">
    <property type="entry name" value="ABC_membrane"/>
    <property type="match status" value="1"/>
</dbReference>
<evidence type="ECO:0000313" key="10">
    <source>
        <dbReference type="EMBL" id="RFT44417.1"/>
    </source>
</evidence>
<evidence type="ECO:0000256" key="4">
    <source>
        <dbReference type="ARBA" id="ARBA00022840"/>
    </source>
</evidence>
<evidence type="ECO:0000259" key="9">
    <source>
        <dbReference type="PROSITE" id="PS50929"/>
    </source>
</evidence>
<keyword evidence="2 7" id="KW-0812">Transmembrane</keyword>
<feature type="domain" description="ABC transporter" evidence="8">
    <location>
        <begin position="336"/>
        <end position="556"/>
    </location>
</feature>
<dbReference type="InterPro" id="IPR003439">
    <property type="entry name" value="ABC_transporter-like_ATP-bd"/>
</dbReference>
<feature type="domain" description="ABC transmembrane type-1" evidence="9">
    <location>
        <begin position="50"/>
        <end position="269"/>
    </location>
</feature>
<evidence type="ECO:0000256" key="7">
    <source>
        <dbReference type="SAM" id="Phobius"/>
    </source>
</evidence>
<dbReference type="PROSITE" id="PS50929">
    <property type="entry name" value="ABC_TM1F"/>
    <property type="match status" value="1"/>
</dbReference>
<feature type="transmembrane region" description="Helical" evidence="7">
    <location>
        <begin position="250"/>
        <end position="268"/>
    </location>
</feature>
<organism evidence="10 11">
    <name type="scientific">Cutibacterium avidum</name>
    <dbReference type="NCBI Taxonomy" id="33010"/>
    <lineage>
        <taxon>Bacteria</taxon>
        <taxon>Bacillati</taxon>
        <taxon>Actinomycetota</taxon>
        <taxon>Actinomycetes</taxon>
        <taxon>Propionibacteriales</taxon>
        <taxon>Propionibacteriaceae</taxon>
        <taxon>Cutibacterium</taxon>
    </lineage>
</organism>
<accession>A0A3E2DG80</accession>
<gene>
    <name evidence="10" type="ORF">CHT91_06120</name>
</gene>
<dbReference type="AlphaFoldDB" id="A0A3E2DG80"/>
<evidence type="ECO:0000256" key="1">
    <source>
        <dbReference type="ARBA" id="ARBA00004651"/>
    </source>
</evidence>
<dbReference type="PROSITE" id="PS50893">
    <property type="entry name" value="ABC_TRANSPORTER_2"/>
    <property type="match status" value="1"/>
</dbReference>
<dbReference type="Pfam" id="PF00005">
    <property type="entry name" value="ABC_tran"/>
    <property type="match status" value="1"/>
</dbReference>
<feature type="transmembrane region" description="Helical" evidence="7">
    <location>
        <begin position="59"/>
        <end position="79"/>
    </location>
</feature>
<dbReference type="GO" id="GO:0140359">
    <property type="term" value="F:ABC-type transporter activity"/>
    <property type="evidence" value="ECO:0007669"/>
    <property type="project" value="InterPro"/>
</dbReference>
<dbReference type="GO" id="GO:0005886">
    <property type="term" value="C:plasma membrane"/>
    <property type="evidence" value="ECO:0007669"/>
    <property type="project" value="UniProtKB-SubCell"/>
</dbReference>
<keyword evidence="3" id="KW-0547">Nucleotide-binding</keyword>
<comment type="caution">
    <text evidence="10">The sequence shown here is derived from an EMBL/GenBank/DDBJ whole genome shotgun (WGS) entry which is preliminary data.</text>
</comment>